<comment type="caution">
    <text evidence="2">The sequence shown here is derived from an EMBL/GenBank/DDBJ whole genome shotgun (WGS) entry which is preliminary data.</text>
</comment>
<evidence type="ECO:0000256" key="1">
    <source>
        <dbReference type="SAM" id="SignalP"/>
    </source>
</evidence>
<dbReference type="Proteomes" id="UP000283872">
    <property type="component" value="Unassembled WGS sequence"/>
</dbReference>
<dbReference type="RefSeq" id="WP_117586602.1">
    <property type="nucleotide sequence ID" value="NZ_QRVA01000002.1"/>
</dbReference>
<name>A0A3E5E701_9BACT</name>
<evidence type="ECO:0000313" key="2">
    <source>
        <dbReference type="EMBL" id="RGS19519.1"/>
    </source>
</evidence>
<feature type="chain" id="PRO_5043182919" description="T9SS C-terminal target domain-containing protein" evidence="1">
    <location>
        <begin position="24"/>
        <end position="408"/>
    </location>
</feature>
<proteinExistence type="predicted"/>
<dbReference type="EMBL" id="QRVA01000002">
    <property type="protein sequence ID" value="RGS19519.1"/>
    <property type="molecule type" value="Genomic_DNA"/>
</dbReference>
<gene>
    <name evidence="2" type="ORF">DWY11_01885</name>
</gene>
<sequence>MMNKVNFRYLFLLAWFTALSTKAQVSSENYVQTTERISDTQVLSITEQNICNHTYHIGDKIERQQATFKHFDQKGKGAIWDLTDINLSDNVSWLTITSNPHDEHGLIINGLNTRYFCHQNDTGTYLDGYENNQSKISYKLTDLIAPPSFVLNSMATGYFNGYAIYSESVYSRIYGTYECQVDGLGTMLLPSGDTITGVTRVHIQKHTGQQYLKNIEHAKALRMLVDSVNIYTHDSIIQHLAVDSNLVETNIYRWYAQGESYPIYETLDSHVKGNNIGFKVAYYYSPQSLKDNEYEKSRNISQRERAKATSNGRPRISRHVFSNGTFIDYSVNVTSDGNVNVAMFCSSRAKIDCNIHTIDGMMVCQQSFKESSKKTYNICLPLSSHSHGIYILNISVNGQQFSEKFIYT</sequence>
<evidence type="ECO:0000313" key="3">
    <source>
        <dbReference type="Proteomes" id="UP000283872"/>
    </source>
</evidence>
<reference evidence="2 3" key="1">
    <citation type="submission" date="2018-08" db="EMBL/GenBank/DDBJ databases">
        <title>A genome reference for cultivated species of the human gut microbiota.</title>
        <authorList>
            <person name="Zou Y."/>
            <person name="Xue W."/>
            <person name="Luo G."/>
        </authorList>
    </citation>
    <scope>NUCLEOTIDE SEQUENCE [LARGE SCALE GENOMIC DNA]</scope>
    <source>
        <strain evidence="2 3">AF24-12</strain>
    </source>
</reference>
<keyword evidence="1" id="KW-0732">Signal</keyword>
<protein>
    <recommendedName>
        <fullName evidence="4">T9SS C-terminal target domain-containing protein</fullName>
    </recommendedName>
</protein>
<organism evidence="2 3">
    <name type="scientific">Segatella copri</name>
    <dbReference type="NCBI Taxonomy" id="165179"/>
    <lineage>
        <taxon>Bacteria</taxon>
        <taxon>Pseudomonadati</taxon>
        <taxon>Bacteroidota</taxon>
        <taxon>Bacteroidia</taxon>
        <taxon>Bacteroidales</taxon>
        <taxon>Prevotellaceae</taxon>
        <taxon>Segatella</taxon>
    </lineage>
</organism>
<dbReference type="AlphaFoldDB" id="A0A3E5E701"/>
<evidence type="ECO:0008006" key="4">
    <source>
        <dbReference type="Google" id="ProtNLM"/>
    </source>
</evidence>
<accession>A0A3E5E701</accession>
<feature type="signal peptide" evidence="1">
    <location>
        <begin position="1"/>
        <end position="23"/>
    </location>
</feature>